<feature type="compositionally biased region" description="Basic and acidic residues" evidence="1">
    <location>
        <begin position="183"/>
        <end position="194"/>
    </location>
</feature>
<dbReference type="Proteomes" id="UP001148838">
    <property type="component" value="Unassembled WGS sequence"/>
</dbReference>
<sequence>MKNLVYETPVETAEDLVARVVVTAGEIADTPGVIELVYQNIIRRYNACNELSWFPVCLEIARSSAHLPYVKLWMSALVTPTPPVAAAPSAVNMLDNRIYNEDWLNDVVTDRWFGRHAPDNRAYLQWPPRSPDLTPCDFFPLGFVKDQVYVPPLPANLPELRDRIRVAVAAIPPVMLIKTQKQNSDDERVMERRKFSPAPGFEPGLSALRADADAGVESGVA</sequence>
<comment type="caution">
    <text evidence="2">The sequence shown here is derived from an EMBL/GenBank/DDBJ whole genome shotgun (WGS) entry which is preliminary data.</text>
</comment>
<gene>
    <name evidence="2" type="ORF">ANN_20909</name>
</gene>
<feature type="region of interest" description="Disordered" evidence="1">
    <location>
        <begin position="181"/>
        <end position="206"/>
    </location>
</feature>
<dbReference type="PANTHER" id="PTHR47326">
    <property type="entry name" value="TRANSPOSABLE ELEMENT TC3 TRANSPOSASE-LIKE PROTEIN"/>
    <property type="match status" value="1"/>
</dbReference>
<protein>
    <submittedName>
        <fullName evidence="2">Uncharacterized protein</fullName>
    </submittedName>
</protein>
<proteinExistence type="predicted"/>
<organism evidence="2 3">
    <name type="scientific">Periplaneta americana</name>
    <name type="common">American cockroach</name>
    <name type="synonym">Blatta americana</name>
    <dbReference type="NCBI Taxonomy" id="6978"/>
    <lineage>
        <taxon>Eukaryota</taxon>
        <taxon>Metazoa</taxon>
        <taxon>Ecdysozoa</taxon>
        <taxon>Arthropoda</taxon>
        <taxon>Hexapoda</taxon>
        <taxon>Insecta</taxon>
        <taxon>Pterygota</taxon>
        <taxon>Neoptera</taxon>
        <taxon>Polyneoptera</taxon>
        <taxon>Dictyoptera</taxon>
        <taxon>Blattodea</taxon>
        <taxon>Blattoidea</taxon>
        <taxon>Blattidae</taxon>
        <taxon>Blattinae</taxon>
        <taxon>Periplaneta</taxon>
    </lineage>
</organism>
<dbReference type="Gene3D" id="3.30.420.10">
    <property type="entry name" value="Ribonuclease H-like superfamily/Ribonuclease H"/>
    <property type="match status" value="1"/>
</dbReference>
<evidence type="ECO:0000256" key="1">
    <source>
        <dbReference type="SAM" id="MobiDB-lite"/>
    </source>
</evidence>
<dbReference type="PANTHER" id="PTHR47326:SF1">
    <property type="entry name" value="HTH PSQ-TYPE DOMAIN-CONTAINING PROTEIN"/>
    <property type="match status" value="1"/>
</dbReference>
<accession>A0ABQ8SF27</accession>
<dbReference type="EMBL" id="JAJSOF020000029">
    <property type="protein sequence ID" value="KAJ4432291.1"/>
    <property type="molecule type" value="Genomic_DNA"/>
</dbReference>
<evidence type="ECO:0000313" key="3">
    <source>
        <dbReference type="Proteomes" id="UP001148838"/>
    </source>
</evidence>
<evidence type="ECO:0000313" key="2">
    <source>
        <dbReference type="EMBL" id="KAJ4432291.1"/>
    </source>
</evidence>
<dbReference type="InterPro" id="IPR036397">
    <property type="entry name" value="RNaseH_sf"/>
</dbReference>
<reference evidence="2 3" key="1">
    <citation type="journal article" date="2022" name="Allergy">
        <title>Genome assembly and annotation of Periplaneta americana reveal a comprehensive cockroach allergen profile.</title>
        <authorList>
            <person name="Wang L."/>
            <person name="Xiong Q."/>
            <person name="Saelim N."/>
            <person name="Wang L."/>
            <person name="Nong W."/>
            <person name="Wan A.T."/>
            <person name="Shi M."/>
            <person name="Liu X."/>
            <person name="Cao Q."/>
            <person name="Hui J.H.L."/>
            <person name="Sookrung N."/>
            <person name="Leung T.F."/>
            <person name="Tungtrongchitr A."/>
            <person name="Tsui S.K.W."/>
        </authorList>
    </citation>
    <scope>NUCLEOTIDE SEQUENCE [LARGE SCALE GENOMIC DNA]</scope>
    <source>
        <strain evidence="2">PWHHKU_190912</strain>
    </source>
</reference>
<name>A0ABQ8SF27_PERAM</name>
<keyword evidence="3" id="KW-1185">Reference proteome</keyword>